<dbReference type="GO" id="GO:0016810">
    <property type="term" value="F:hydrolase activity, acting on carbon-nitrogen (but not peptide) bonds"/>
    <property type="evidence" value="ECO:0007669"/>
    <property type="project" value="InterPro"/>
</dbReference>
<dbReference type="Gene3D" id="1.20.58.520">
    <property type="entry name" value="Amidohydrolase"/>
    <property type="match status" value="1"/>
</dbReference>
<dbReference type="PANTHER" id="PTHR43135:SF3">
    <property type="entry name" value="ALPHA-D-RIBOSE 1-METHYLPHOSPHONATE 5-TRIPHOSPHATE DIPHOSPHATASE"/>
    <property type="match status" value="1"/>
</dbReference>
<dbReference type="AlphaFoldDB" id="A0A432X132"/>
<dbReference type="EMBL" id="PIPQ01000005">
    <property type="protein sequence ID" value="RUO39869.1"/>
    <property type="molecule type" value="Genomic_DNA"/>
</dbReference>
<evidence type="ECO:0000313" key="3">
    <source>
        <dbReference type="Proteomes" id="UP000286976"/>
    </source>
</evidence>
<dbReference type="SUPFAM" id="SSF51556">
    <property type="entry name" value="Metallo-dependent hydrolases"/>
    <property type="match status" value="1"/>
</dbReference>
<evidence type="ECO:0000259" key="1">
    <source>
        <dbReference type="Pfam" id="PF01979"/>
    </source>
</evidence>
<dbReference type="Proteomes" id="UP000286976">
    <property type="component" value="Unassembled WGS sequence"/>
</dbReference>
<dbReference type="InterPro" id="IPR006680">
    <property type="entry name" value="Amidohydro-rel"/>
</dbReference>
<dbReference type="InterPro" id="IPR051781">
    <property type="entry name" value="Metallo-dep_Hydrolase"/>
</dbReference>
<comment type="caution">
    <text evidence="2">The sequence shown here is derived from an EMBL/GenBank/DDBJ whole genome shotgun (WGS) entry which is preliminary data.</text>
</comment>
<dbReference type="Gene3D" id="3.30.110.90">
    <property type="entry name" value="Amidohydrolase"/>
    <property type="match status" value="1"/>
</dbReference>
<protein>
    <submittedName>
        <fullName evidence="2">Metal-dependent hydrolase</fullName>
    </submittedName>
</protein>
<name>A0A432X132_9GAMM</name>
<organism evidence="2 3">
    <name type="scientific">Aliidiomarina taiwanensis</name>
    <dbReference type="NCBI Taxonomy" id="946228"/>
    <lineage>
        <taxon>Bacteria</taxon>
        <taxon>Pseudomonadati</taxon>
        <taxon>Pseudomonadota</taxon>
        <taxon>Gammaproteobacteria</taxon>
        <taxon>Alteromonadales</taxon>
        <taxon>Idiomarinaceae</taxon>
        <taxon>Aliidiomarina</taxon>
    </lineage>
</organism>
<feature type="domain" description="Amidohydrolase-related" evidence="1">
    <location>
        <begin position="83"/>
        <end position="410"/>
    </location>
</feature>
<dbReference type="InterPro" id="IPR011059">
    <property type="entry name" value="Metal-dep_hydrolase_composite"/>
</dbReference>
<reference evidence="2 3" key="1">
    <citation type="journal article" date="2011" name="Front. Microbiol.">
        <title>Genomic signatures of strain selection and enhancement in Bacillus atrophaeus var. globigii, a historical biowarfare simulant.</title>
        <authorList>
            <person name="Gibbons H.S."/>
            <person name="Broomall S.M."/>
            <person name="McNew L.A."/>
            <person name="Daligault H."/>
            <person name="Chapman C."/>
            <person name="Bruce D."/>
            <person name="Karavis M."/>
            <person name="Krepps M."/>
            <person name="McGregor P.A."/>
            <person name="Hong C."/>
            <person name="Park K.H."/>
            <person name="Akmal A."/>
            <person name="Feldman A."/>
            <person name="Lin J.S."/>
            <person name="Chang W.E."/>
            <person name="Higgs B.W."/>
            <person name="Demirev P."/>
            <person name="Lindquist J."/>
            <person name="Liem A."/>
            <person name="Fochler E."/>
            <person name="Read T.D."/>
            <person name="Tapia R."/>
            <person name="Johnson S."/>
            <person name="Bishop-Lilly K.A."/>
            <person name="Detter C."/>
            <person name="Han C."/>
            <person name="Sozhamannan S."/>
            <person name="Rosenzweig C.N."/>
            <person name="Skowronski E.W."/>
        </authorList>
    </citation>
    <scope>NUCLEOTIDE SEQUENCE [LARGE SCALE GENOMIC DNA]</scope>
    <source>
        <strain evidence="2 3">AIT1</strain>
    </source>
</reference>
<dbReference type="SUPFAM" id="SSF51338">
    <property type="entry name" value="Composite domain of metallo-dependent hydrolases"/>
    <property type="match status" value="1"/>
</dbReference>
<dbReference type="Gene3D" id="2.30.40.10">
    <property type="entry name" value="Urease, subunit C, domain 1"/>
    <property type="match status" value="1"/>
</dbReference>
<keyword evidence="2" id="KW-0378">Hydrolase</keyword>
<dbReference type="Gene3D" id="3.40.50.10910">
    <property type="entry name" value="Amidohydrolase"/>
    <property type="match status" value="1"/>
</dbReference>
<dbReference type="RefSeq" id="WP_126757741.1">
    <property type="nucleotide sequence ID" value="NZ_PIPQ01000005.1"/>
</dbReference>
<gene>
    <name evidence="2" type="ORF">CWE15_08950</name>
</gene>
<keyword evidence="3" id="KW-1185">Reference proteome</keyword>
<accession>A0A432X132</accession>
<dbReference type="Pfam" id="PF01979">
    <property type="entry name" value="Amidohydro_1"/>
    <property type="match status" value="1"/>
</dbReference>
<dbReference type="PANTHER" id="PTHR43135">
    <property type="entry name" value="ALPHA-D-RIBOSE 1-METHYLPHOSPHONATE 5-TRIPHOSPHATE DIPHOSPHATASE"/>
    <property type="match status" value="1"/>
</dbReference>
<dbReference type="InterPro" id="IPR032466">
    <property type="entry name" value="Metal_Hydrolase"/>
</dbReference>
<evidence type="ECO:0000313" key="2">
    <source>
        <dbReference type="EMBL" id="RUO39869.1"/>
    </source>
</evidence>
<proteinExistence type="predicted"/>
<sequence>MRPRILLAFIILGVVALVALLPTPEPAPAENANSFVLGPVHIFNGEEVIQAQYIEVTQGVIRQLYDTVPTTDLPIIDGQQKWLMPGLIDAHVHAWGDALEQQLARGITTVVDMFGQPSFLNQRKAQREGTQFSKEADIFGAGILVTAPHGHGTQFGIPVPTFTKPEQATEQIQQRLLQGSDFIKIVYTTASASYPHAPSISFDVLEASIAAAHTQQKLAVVHIADHASAQEAVAAGADGLVHSFFDQEISPELLQAMRANQVFVIPTMAVYEGMLQGTSNEALLFSNTDLPISTTAKITLNQRFDNNMPAAFWQHLLHNTQAMYAAGIPVLAGSDAPNPNTAHGWSLIVELMLMEQAGMPAAAVLASATSAPARAFQLPQRGRIQVGYKADMLLLDHSPLEQLAGLLTPTQIWKSGFAVKAGH</sequence>
<dbReference type="OrthoDB" id="9782972at2"/>